<feature type="compositionally biased region" description="Low complexity" evidence="1">
    <location>
        <begin position="258"/>
        <end position="273"/>
    </location>
</feature>
<feature type="region of interest" description="Disordered" evidence="1">
    <location>
        <begin position="89"/>
        <end position="282"/>
    </location>
</feature>
<gene>
    <name evidence="2" type="ORF">GIW81_17130</name>
</gene>
<feature type="compositionally biased region" description="Low complexity" evidence="1">
    <location>
        <begin position="218"/>
        <end position="235"/>
    </location>
</feature>
<protein>
    <submittedName>
        <fullName evidence="2">DUF2497 domain-containing protein</fullName>
    </submittedName>
</protein>
<evidence type="ECO:0000256" key="1">
    <source>
        <dbReference type="SAM" id="MobiDB-lite"/>
    </source>
</evidence>
<accession>A0A6I3KLR4</accession>
<evidence type="ECO:0000313" key="2">
    <source>
        <dbReference type="EMBL" id="MTD96064.1"/>
    </source>
</evidence>
<dbReference type="EMBL" id="WMBQ01000002">
    <property type="protein sequence ID" value="MTD96064.1"/>
    <property type="molecule type" value="Genomic_DNA"/>
</dbReference>
<dbReference type="InterPro" id="IPR019632">
    <property type="entry name" value="DUF2497"/>
</dbReference>
<feature type="region of interest" description="Disordered" evidence="1">
    <location>
        <begin position="1"/>
        <end position="74"/>
    </location>
</feature>
<comment type="caution">
    <text evidence="2">The sequence shown here is derived from an EMBL/GenBank/DDBJ whole genome shotgun (WGS) entry which is preliminary data.</text>
</comment>
<name>A0A6I3KLR4_9HYPH</name>
<dbReference type="RefSeq" id="WP_154740534.1">
    <property type="nucleotide sequence ID" value="NZ_WMBQ01000002.1"/>
</dbReference>
<organism evidence="2 3">
    <name type="scientific">Hyphomicrobium album</name>
    <dbReference type="NCBI Taxonomy" id="2665159"/>
    <lineage>
        <taxon>Bacteria</taxon>
        <taxon>Pseudomonadati</taxon>
        <taxon>Pseudomonadota</taxon>
        <taxon>Alphaproteobacteria</taxon>
        <taxon>Hyphomicrobiales</taxon>
        <taxon>Hyphomicrobiaceae</taxon>
        <taxon>Hyphomicrobium</taxon>
    </lineage>
</organism>
<keyword evidence="3" id="KW-1185">Reference proteome</keyword>
<dbReference type="Pfam" id="PF10691">
    <property type="entry name" value="DUF2497"/>
    <property type="match status" value="1"/>
</dbReference>
<reference evidence="2 3" key="1">
    <citation type="submission" date="2019-11" db="EMBL/GenBank/DDBJ databases">
        <title>Identification of a novel strain.</title>
        <authorList>
            <person name="Xu Q."/>
            <person name="Wang G."/>
        </authorList>
    </citation>
    <scope>NUCLEOTIDE SEQUENCE [LARGE SCALE GENOMIC DNA]</scope>
    <source>
        <strain evidence="3">xq</strain>
    </source>
</reference>
<evidence type="ECO:0000313" key="3">
    <source>
        <dbReference type="Proteomes" id="UP000440694"/>
    </source>
</evidence>
<dbReference type="AlphaFoldDB" id="A0A6I3KLR4"/>
<dbReference type="Proteomes" id="UP000440694">
    <property type="component" value="Unassembled WGS sequence"/>
</dbReference>
<sequence length="387" mass="39526">MSKPQAASEPSMEEILASIRKMISDDRPGPNPMPDQMGRTPFGEPMKSVSEYSGRASPAESGSTRPAGAQPSNFNSLADALKVATALSDQRRSLQQEIATAIEKGPRGTVIDPLGYATGSQSTPAAARGEGVRLPEGSASPAPAGNEPQLPSFPAWNQSAKPTRDDSPELLSFDFGTVVPQQETSLKAAPATSEGKPSADKPESKSAPAASEESRVVSMPSRGAAPAAASSTVAPFPRPARDATKPGSDTGQADKAPDQAAAVSSTAATPAPSTKEEKASAEAEALLDAVVDMVQQQPDSLSVFTSGASFIGGIAGKKHSELVAAATAAKAKAVATAAPGAPPKLDGAAAELLRPMLRQWLADNMPRIVEDALRSEITSGDKGPGKS</sequence>
<feature type="compositionally biased region" description="Polar residues" evidence="1">
    <location>
        <begin position="60"/>
        <end position="74"/>
    </location>
</feature>
<proteinExistence type="predicted"/>